<dbReference type="SMART" id="SM00331">
    <property type="entry name" value="PP2C_SIG"/>
    <property type="match status" value="1"/>
</dbReference>
<dbReference type="Gene3D" id="3.40.50.2300">
    <property type="match status" value="1"/>
</dbReference>
<dbReference type="Pfam" id="PF07228">
    <property type="entry name" value="SpoIIE"/>
    <property type="match status" value="1"/>
</dbReference>
<feature type="modified residue" description="4-aspartylphosphate" evidence="2">
    <location>
        <position position="56"/>
    </location>
</feature>
<evidence type="ECO:0000259" key="3">
    <source>
        <dbReference type="PROSITE" id="PS50110"/>
    </source>
</evidence>
<feature type="domain" description="Response regulatory" evidence="3">
    <location>
        <begin position="7"/>
        <end position="119"/>
    </location>
</feature>
<sequence>MIHSKEHLLVIDADSTSSAWLVEHFAAQGFEVTAAATPESCAEMPANQRPDVIIGDLMPEGVAWLTDFLEPFEPRPPVLVLTNPISTDHILETLRAGAADVVSKVALDISALDEALRRQLERVRLFKQSKRYRQDLERTVSEFKYNLDELRADQRAGRQVQMKMLPEKGLRFGNISIDHCIKPSLYLSGDFFDYYHIDQHRVGFYFADVSGHGASSAFVTVLLKNLSNRLQRNIRRQSSDDILHPDRLLARVNSELLETDLGKHLTMFAGIIDTEKRMLTYSVGAHYPMPVFCEGKDCQFLEGRGAPVGLMAQANYKIFEKPLPPGFSIIIVSDGLFEVLDASSLDAKEALMLERVRASGHTIGELESVFQLDALSEIPDDIAIVSITESLV</sequence>
<name>A0ABP7Q9T6_9GAMM</name>
<dbReference type="InterPro" id="IPR052016">
    <property type="entry name" value="Bact_Sigma-Reg"/>
</dbReference>
<evidence type="ECO:0000256" key="1">
    <source>
        <dbReference type="ARBA" id="ARBA00022801"/>
    </source>
</evidence>
<dbReference type="Gene3D" id="1.20.5.390">
    <property type="entry name" value="L1 transposable element, trimerization domain"/>
    <property type="match status" value="1"/>
</dbReference>
<evidence type="ECO:0000256" key="2">
    <source>
        <dbReference type="PROSITE-ProRule" id="PRU00169"/>
    </source>
</evidence>
<dbReference type="InterPro" id="IPR036457">
    <property type="entry name" value="PPM-type-like_dom_sf"/>
</dbReference>
<keyword evidence="1" id="KW-0378">Hydrolase</keyword>
<accession>A0ABP7Q9T6</accession>
<dbReference type="CDD" id="cd00156">
    <property type="entry name" value="REC"/>
    <property type="match status" value="1"/>
</dbReference>
<dbReference type="SUPFAM" id="SSF52172">
    <property type="entry name" value="CheY-like"/>
    <property type="match status" value="1"/>
</dbReference>
<dbReference type="Gene3D" id="3.60.40.10">
    <property type="entry name" value="PPM-type phosphatase domain"/>
    <property type="match status" value="1"/>
</dbReference>
<protein>
    <submittedName>
        <fullName evidence="4">SpoIIE family protein phosphatase</fullName>
    </submittedName>
</protein>
<evidence type="ECO:0000313" key="5">
    <source>
        <dbReference type="Proteomes" id="UP001501337"/>
    </source>
</evidence>
<dbReference type="PROSITE" id="PS50110">
    <property type="entry name" value="RESPONSE_REGULATORY"/>
    <property type="match status" value="1"/>
</dbReference>
<comment type="caution">
    <text evidence="4">The sequence shown here is derived from an EMBL/GenBank/DDBJ whole genome shotgun (WGS) entry which is preliminary data.</text>
</comment>
<dbReference type="EMBL" id="BAABBO010000023">
    <property type="protein sequence ID" value="GAA3979022.1"/>
    <property type="molecule type" value="Genomic_DNA"/>
</dbReference>
<dbReference type="PANTHER" id="PTHR43156">
    <property type="entry name" value="STAGE II SPORULATION PROTEIN E-RELATED"/>
    <property type="match status" value="1"/>
</dbReference>
<gene>
    <name evidence="4" type="ORF">GCM10022278_39490</name>
</gene>
<proteinExistence type="predicted"/>
<dbReference type="InterPro" id="IPR001789">
    <property type="entry name" value="Sig_transdc_resp-reg_receiver"/>
</dbReference>
<dbReference type="InterPro" id="IPR011006">
    <property type="entry name" value="CheY-like_superfamily"/>
</dbReference>
<dbReference type="Proteomes" id="UP001501337">
    <property type="component" value="Unassembled WGS sequence"/>
</dbReference>
<evidence type="ECO:0000313" key="4">
    <source>
        <dbReference type="EMBL" id="GAA3979022.1"/>
    </source>
</evidence>
<dbReference type="Pfam" id="PF00072">
    <property type="entry name" value="Response_reg"/>
    <property type="match status" value="1"/>
</dbReference>
<keyword evidence="2" id="KW-0597">Phosphoprotein</keyword>
<keyword evidence="5" id="KW-1185">Reference proteome</keyword>
<dbReference type="RefSeq" id="WP_344809668.1">
    <property type="nucleotide sequence ID" value="NZ_BAABBO010000023.1"/>
</dbReference>
<organism evidence="4 5">
    <name type="scientific">Allohahella marinimesophila</name>
    <dbReference type="NCBI Taxonomy" id="1054972"/>
    <lineage>
        <taxon>Bacteria</taxon>
        <taxon>Pseudomonadati</taxon>
        <taxon>Pseudomonadota</taxon>
        <taxon>Gammaproteobacteria</taxon>
        <taxon>Oceanospirillales</taxon>
        <taxon>Hahellaceae</taxon>
        <taxon>Allohahella</taxon>
    </lineage>
</organism>
<dbReference type="PANTHER" id="PTHR43156:SF2">
    <property type="entry name" value="STAGE II SPORULATION PROTEIN E"/>
    <property type="match status" value="1"/>
</dbReference>
<dbReference type="InterPro" id="IPR001932">
    <property type="entry name" value="PPM-type_phosphatase-like_dom"/>
</dbReference>
<reference evidence="5" key="1">
    <citation type="journal article" date="2019" name="Int. J. Syst. Evol. Microbiol.">
        <title>The Global Catalogue of Microorganisms (GCM) 10K type strain sequencing project: providing services to taxonomists for standard genome sequencing and annotation.</title>
        <authorList>
            <consortium name="The Broad Institute Genomics Platform"/>
            <consortium name="The Broad Institute Genome Sequencing Center for Infectious Disease"/>
            <person name="Wu L."/>
            <person name="Ma J."/>
        </authorList>
    </citation>
    <scope>NUCLEOTIDE SEQUENCE [LARGE SCALE GENOMIC DNA]</scope>
    <source>
        <strain evidence="5">JCM 17555</strain>
    </source>
</reference>